<reference evidence="2" key="1">
    <citation type="submission" date="2021-02" db="EMBL/GenBank/DDBJ databases">
        <title>Neisseriaceae sp. 26B isolated from the cloaca of a Common Toad-headed Turtle (Mesoclemmys nasuta).</title>
        <authorList>
            <person name="Spergser J."/>
            <person name="Busse H.-J."/>
        </authorList>
    </citation>
    <scope>NUCLEOTIDE SEQUENCE</scope>
    <source>
        <strain evidence="2">26B</strain>
    </source>
</reference>
<keyword evidence="3" id="KW-1185">Reference proteome</keyword>
<proteinExistence type="predicted"/>
<dbReference type="Proteomes" id="UP000653156">
    <property type="component" value="Chromosome"/>
</dbReference>
<dbReference type="RefSeq" id="WP_379062234.1">
    <property type="nucleotide sequence ID" value="NZ_CP069798.1"/>
</dbReference>
<sequence length="68" mass="8085">MVKQPVDYGHKYGWEHRRLVRAAEEVGMSQKQFDAYVNSRPEKFIIQNMLRPIIFWNGFSRNNSGSRL</sequence>
<name>A0A892ZNT0_9NEIS</name>
<dbReference type="KEGG" id="ptes:JQU52_14310"/>
<dbReference type="EMBL" id="CP069798">
    <property type="protein sequence ID" value="QRQ83407.1"/>
    <property type="molecule type" value="Genomic_DNA"/>
</dbReference>
<evidence type="ECO:0000313" key="3">
    <source>
        <dbReference type="Proteomes" id="UP000653156"/>
    </source>
</evidence>
<protein>
    <recommendedName>
        <fullName evidence="1">Toxin YqcG C-terminal domain-containing protein</fullName>
    </recommendedName>
</protein>
<accession>A0A892ZNT0</accession>
<dbReference type="InterPro" id="IPR026835">
    <property type="entry name" value="YqcG_C"/>
</dbReference>
<dbReference type="Pfam" id="PF14410">
    <property type="entry name" value="GH-E"/>
    <property type="match status" value="1"/>
</dbReference>
<evidence type="ECO:0000259" key="1">
    <source>
        <dbReference type="Pfam" id="PF14410"/>
    </source>
</evidence>
<feature type="domain" description="Toxin YqcG C-terminal" evidence="1">
    <location>
        <begin position="4"/>
        <end position="41"/>
    </location>
</feature>
<dbReference type="AlphaFoldDB" id="A0A892ZNT0"/>
<organism evidence="2 3">
    <name type="scientific">Paralysiella testudinis</name>
    <dbReference type="NCBI Taxonomy" id="2809020"/>
    <lineage>
        <taxon>Bacteria</taxon>
        <taxon>Pseudomonadati</taxon>
        <taxon>Pseudomonadota</taxon>
        <taxon>Betaproteobacteria</taxon>
        <taxon>Neisseriales</taxon>
        <taxon>Neisseriaceae</taxon>
        <taxon>Paralysiella</taxon>
    </lineage>
</organism>
<evidence type="ECO:0000313" key="2">
    <source>
        <dbReference type="EMBL" id="QRQ83407.1"/>
    </source>
</evidence>
<gene>
    <name evidence="2" type="ORF">JQU52_14310</name>
</gene>